<feature type="compositionally biased region" description="Basic and acidic residues" evidence="1">
    <location>
        <begin position="133"/>
        <end position="145"/>
    </location>
</feature>
<protein>
    <submittedName>
        <fullName evidence="2">Uncharacterized protein</fullName>
    </submittedName>
</protein>
<evidence type="ECO:0000256" key="1">
    <source>
        <dbReference type="SAM" id="MobiDB-lite"/>
    </source>
</evidence>
<reference evidence="2 3" key="1">
    <citation type="submission" date="2024-04" db="EMBL/GenBank/DDBJ databases">
        <authorList>
            <person name="Fracassetti M."/>
        </authorList>
    </citation>
    <scope>NUCLEOTIDE SEQUENCE [LARGE SCALE GENOMIC DNA]</scope>
</reference>
<gene>
    <name evidence="2" type="ORF">LTRI10_LOCUS3284</name>
</gene>
<proteinExistence type="predicted"/>
<feature type="region of interest" description="Disordered" evidence="1">
    <location>
        <begin position="1"/>
        <end position="42"/>
    </location>
</feature>
<dbReference type="AlphaFoldDB" id="A0AAV2CG79"/>
<organism evidence="2 3">
    <name type="scientific">Linum trigynum</name>
    <dbReference type="NCBI Taxonomy" id="586398"/>
    <lineage>
        <taxon>Eukaryota</taxon>
        <taxon>Viridiplantae</taxon>
        <taxon>Streptophyta</taxon>
        <taxon>Embryophyta</taxon>
        <taxon>Tracheophyta</taxon>
        <taxon>Spermatophyta</taxon>
        <taxon>Magnoliopsida</taxon>
        <taxon>eudicotyledons</taxon>
        <taxon>Gunneridae</taxon>
        <taxon>Pentapetalae</taxon>
        <taxon>rosids</taxon>
        <taxon>fabids</taxon>
        <taxon>Malpighiales</taxon>
        <taxon>Linaceae</taxon>
        <taxon>Linum</taxon>
    </lineage>
</organism>
<dbReference type="EMBL" id="OZ034813">
    <property type="protein sequence ID" value="CAL1355528.1"/>
    <property type="molecule type" value="Genomic_DNA"/>
</dbReference>
<name>A0AAV2CG79_9ROSI</name>
<feature type="compositionally biased region" description="Low complexity" evidence="1">
    <location>
        <begin position="1"/>
        <end position="19"/>
    </location>
</feature>
<evidence type="ECO:0000313" key="3">
    <source>
        <dbReference type="Proteomes" id="UP001497516"/>
    </source>
</evidence>
<feature type="compositionally biased region" description="Polar residues" evidence="1">
    <location>
        <begin position="115"/>
        <end position="131"/>
    </location>
</feature>
<feature type="compositionally biased region" description="Polar residues" evidence="1">
    <location>
        <begin position="25"/>
        <end position="35"/>
    </location>
</feature>
<accession>A0AAV2CG79</accession>
<sequence length="145" mass="16000">MHIRTRNSNNRPNNRTTSTLPLISHPTTSSATSNNIRRHRSNIPSRGICRGWRFREGESGDFLGGLQQHPPALVQSSSSACSLRPNPPSSNPPAPPYKTQPPRIHLLFPTKSRDSTYSISEQAGSNGSNINVGKKEEDEKGKLEF</sequence>
<feature type="compositionally biased region" description="Pro residues" evidence="1">
    <location>
        <begin position="85"/>
        <end position="99"/>
    </location>
</feature>
<feature type="region of interest" description="Disordered" evidence="1">
    <location>
        <begin position="59"/>
        <end position="145"/>
    </location>
</feature>
<keyword evidence="3" id="KW-1185">Reference proteome</keyword>
<evidence type="ECO:0000313" key="2">
    <source>
        <dbReference type="EMBL" id="CAL1355528.1"/>
    </source>
</evidence>
<dbReference type="Proteomes" id="UP001497516">
    <property type="component" value="Chromosome 1"/>
</dbReference>